<evidence type="ECO:0000313" key="2">
    <source>
        <dbReference type="Proteomes" id="UP001151760"/>
    </source>
</evidence>
<reference evidence="1" key="2">
    <citation type="submission" date="2022-01" db="EMBL/GenBank/DDBJ databases">
        <authorList>
            <person name="Yamashiro T."/>
            <person name="Shiraishi A."/>
            <person name="Satake H."/>
            <person name="Nakayama K."/>
        </authorList>
    </citation>
    <scope>NUCLEOTIDE SEQUENCE</scope>
</reference>
<accession>A0ABQ5C3X8</accession>
<feature type="non-terminal residue" evidence="1">
    <location>
        <position position="1"/>
    </location>
</feature>
<sequence>IYTASSYPLNTTYRSSDTVADFNSRCVNFKDSIKEVVTETMTKLTSQEYMEEVQAYYVSNSTTPRFDDNAKFELGVEFLKILQDNAFNRINGDDVVDHTAKFLAILELIKIPNIDPNQLRLHVFPLLLTGDARKWSIDENTLPSARASMILGKEQMKLRRTSTMKFFSKGMKDGS</sequence>
<protein>
    <recommendedName>
        <fullName evidence="3">Reverse transcriptase domain-containing protein</fullName>
    </recommendedName>
</protein>
<evidence type="ECO:0008006" key="3">
    <source>
        <dbReference type="Google" id="ProtNLM"/>
    </source>
</evidence>
<reference evidence="1" key="1">
    <citation type="journal article" date="2022" name="Int. J. Mol. Sci.">
        <title>Draft Genome of Tanacetum Coccineum: Genomic Comparison of Closely Related Tanacetum-Family Plants.</title>
        <authorList>
            <person name="Yamashiro T."/>
            <person name="Shiraishi A."/>
            <person name="Nakayama K."/>
            <person name="Satake H."/>
        </authorList>
    </citation>
    <scope>NUCLEOTIDE SEQUENCE</scope>
</reference>
<comment type="caution">
    <text evidence="1">The sequence shown here is derived from an EMBL/GenBank/DDBJ whole genome shotgun (WGS) entry which is preliminary data.</text>
</comment>
<proteinExistence type="predicted"/>
<keyword evidence="2" id="KW-1185">Reference proteome</keyword>
<evidence type="ECO:0000313" key="1">
    <source>
        <dbReference type="EMBL" id="GJT21755.1"/>
    </source>
</evidence>
<organism evidence="1 2">
    <name type="scientific">Tanacetum coccineum</name>
    <dbReference type="NCBI Taxonomy" id="301880"/>
    <lineage>
        <taxon>Eukaryota</taxon>
        <taxon>Viridiplantae</taxon>
        <taxon>Streptophyta</taxon>
        <taxon>Embryophyta</taxon>
        <taxon>Tracheophyta</taxon>
        <taxon>Spermatophyta</taxon>
        <taxon>Magnoliopsida</taxon>
        <taxon>eudicotyledons</taxon>
        <taxon>Gunneridae</taxon>
        <taxon>Pentapetalae</taxon>
        <taxon>asterids</taxon>
        <taxon>campanulids</taxon>
        <taxon>Asterales</taxon>
        <taxon>Asteraceae</taxon>
        <taxon>Asteroideae</taxon>
        <taxon>Anthemideae</taxon>
        <taxon>Anthemidinae</taxon>
        <taxon>Tanacetum</taxon>
    </lineage>
</organism>
<dbReference type="Proteomes" id="UP001151760">
    <property type="component" value="Unassembled WGS sequence"/>
</dbReference>
<name>A0ABQ5C3X8_9ASTR</name>
<dbReference type="EMBL" id="BQNB010013914">
    <property type="protein sequence ID" value="GJT21755.1"/>
    <property type="molecule type" value="Genomic_DNA"/>
</dbReference>
<gene>
    <name evidence="1" type="ORF">Tco_0891692</name>
</gene>